<organism evidence="2 3">
    <name type="scientific">Aegilops tauschii subsp. strangulata</name>
    <name type="common">Goatgrass</name>
    <dbReference type="NCBI Taxonomy" id="200361"/>
    <lineage>
        <taxon>Eukaryota</taxon>
        <taxon>Viridiplantae</taxon>
        <taxon>Streptophyta</taxon>
        <taxon>Embryophyta</taxon>
        <taxon>Tracheophyta</taxon>
        <taxon>Spermatophyta</taxon>
        <taxon>Magnoliopsida</taxon>
        <taxon>Liliopsida</taxon>
        <taxon>Poales</taxon>
        <taxon>Poaceae</taxon>
        <taxon>BOP clade</taxon>
        <taxon>Pooideae</taxon>
        <taxon>Triticodae</taxon>
        <taxon>Triticeae</taxon>
        <taxon>Triticinae</taxon>
        <taxon>Aegilops</taxon>
    </lineage>
</organism>
<reference evidence="2" key="5">
    <citation type="journal article" date="2021" name="G3 (Bethesda)">
        <title>Aegilops tauschii genome assembly Aet v5.0 features greater sequence contiguity and improved annotation.</title>
        <authorList>
            <person name="Wang L."/>
            <person name="Zhu T."/>
            <person name="Rodriguez J.C."/>
            <person name="Deal K.R."/>
            <person name="Dubcovsky J."/>
            <person name="McGuire P.E."/>
            <person name="Lux T."/>
            <person name="Spannagl M."/>
            <person name="Mayer K.F.X."/>
            <person name="Baldrich P."/>
            <person name="Meyers B.C."/>
            <person name="Huo N."/>
            <person name="Gu Y.Q."/>
            <person name="Zhou H."/>
            <person name="Devos K.M."/>
            <person name="Bennetzen J.L."/>
            <person name="Unver T."/>
            <person name="Budak H."/>
            <person name="Gulick P.J."/>
            <person name="Galiba G."/>
            <person name="Kalapos B."/>
            <person name="Nelson D.R."/>
            <person name="Li P."/>
            <person name="You F.M."/>
            <person name="Luo M.C."/>
            <person name="Dvorak J."/>
        </authorList>
    </citation>
    <scope>NUCLEOTIDE SEQUENCE [LARGE SCALE GENOMIC DNA]</scope>
    <source>
        <strain evidence="2">cv. AL8/78</strain>
    </source>
</reference>
<reference evidence="2" key="3">
    <citation type="journal article" date="2017" name="Nature">
        <title>Genome sequence of the progenitor of the wheat D genome Aegilops tauschii.</title>
        <authorList>
            <person name="Luo M.C."/>
            <person name="Gu Y.Q."/>
            <person name="Puiu D."/>
            <person name="Wang H."/>
            <person name="Twardziok S.O."/>
            <person name="Deal K.R."/>
            <person name="Huo N."/>
            <person name="Zhu T."/>
            <person name="Wang L."/>
            <person name="Wang Y."/>
            <person name="McGuire P.E."/>
            <person name="Liu S."/>
            <person name="Long H."/>
            <person name="Ramasamy R.K."/>
            <person name="Rodriguez J.C."/>
            <person name="Van S.L."/>
            <person name="Yuan L."/>
            <person name="Wang Z."/>
            <person name="Xia Z."/>
            <person name="Xiao L."/>
            <person name="Anderson O.D."/>
            <person name="Ouyang S."/>
            <person name="Liang Y."/>
            <person name="Zimin A.V."/>
            <person name="Pertea G."/>
            <person name="Qi P."/>
            <person name="Bennetzen J.L."/>
            <person name="Dai X."/>
            <person name="Dawson M.W."/>
            <person name="Muller H.G."/>
            <person name="Kugler K."/>
            <person name="Rivarola-Duarte L."/>
            <person name="Spannagl M."/>
            <person name="Mayer K.F.X."/>
            <person name="Lu F.H."/>
            <person name="Bevan M.W."/>
            <person name="Leroy P."/>
            <person name="Li P."/>
            <person name="You F.M."/>
            <person name="Sun Q."/>
            <person name="Liu Z."/>
            <person name="Lyons E."/>
            <person name="Wicker T."/>
            <person name="Salzberg S.L."/>
            <person name="Devos K.M."/>
            <person name="Dvorak J."/>
        </authorList>
    </citation>
    <scope>NUCLEOTIDE SEQUENCE [LARGE SCALE GENOMIC DNA]</scope>
    <source>
        <strain evidence="2">cv. AL8/78</strain>
    </source>
</reference>
<reference evidence="2" key="4">
    <citation type="submission" date="2019-03" db="UniProtKB">
        <authorList>
            <consortium name="EnsemblPlants"/>
        </authorList>
    </citation>
    <scope>IDENTIFICATION</scope>
</reference>
<feature type="domain" description="Sugar phosphate transporter" evidence="1">
    <location>
        <begin position="1"/>
        <end position="43"/>
    </location>
</feature>
<proteinExistence type="predicted"/>
<evidence type="ECO:0000313" key="3">
    <source>
        <dbReference type="Proteomes" id="UP000015105"/>
    </source>
</evidence>
<evidence type="ECO:0000259" key="1">
    <source>
        <dbReference type="Pfam" id="PF03151"/>
    </source>
</evidence>
<dbReference type="AlphaFoldDB" id="A0A453KKQ0"/>
<dbReference type="Gramene" id="AET5Gv20443300.3">
    <property type="protein sequence ID" value="AET5Gv20443300.3"/>
    <property type="gene ID" value="AET5Gv20443300"/>
</dbReference>
<dbReference type="Pfam" id="PF03151">
    <property type="entry name" value="TPT"/>
    <property type="match status" value="1"/>
</dbReference>
<evidence type="ECO:0000313" key="2">
    <source>
        <dbReference type="EnsemblPlants" id="AET5Gv20443300.3"/>
    </source>
</evidence>
<keyword evidence="3" id="KW-1185">Reference proteome</keyword>
<accession>A0A453KKQ0</accession>
<dbReference type="Proteomes" id="UP000015105">
    <property type="component" value="Chromosome 5D"/>
</dbReference>
<sequence>MILARVSPVTHSVGNCVKRVVVIVTSVLFFKTPVSPINSIGKHLFSCAFYRSYHILFTYSKCLCRNRDRSCGSFPVLTTEKTSAQAQGCLIAFRSSGSVGRERCHTLGIGALV</sequence>
<dbReference type="InterPro" id="IPR004853">
    <property type="entry name" value="Sugar_P_trans_dom"/>
</dbReference>
<dbReference type="EnsemblPlants" id="AET5Gv20443300.3">
    <property type="protein sequence ID" value="AET5Gv20443300.3"/>
    <property type="gene ID" value="AET5Gv20443300"/>
</dbReference>
<reference evidence="3" key="2">
    <citation type="journal article" date="2017" name="Nat. Plants">
        <title>The Aegilops tauschii genome reveals multiple impacts of transposons.</title>
        <authorList>
            <person name="Zhao G."/>
            <person name="Zou C."/>
            <person name="Li K."/>
            <person name="Wang K."/>
            <person name="Li T."/>
            <person name="Gao L."/>
            <person name="Zhang X."/>
            <person name="Wang H."/>
            <person name="Yang Z."/>
            <person name="Liu X."/>
            <person name="Jiang W."/>
            <person name="Mao L."/>
            <person name="Kong X."/>
            <person name="Jiao Y."/>
            <person name="Jia J."/>
        </authorList>
    </citation>
    <scope>NUCLEOTIDE SEQUENCE [LARGE SCALE GENOMIC DNA]</scope>
    <source>
        <strain evidence="3">cv. AL8/78</strain>
    </source>
</reference>
<reference evidence="3" key="1">
    <citation type="journal article" date="2014" name="Science">
        <title>Ancient hybridizations among the ancestral genomes of bread wheat.</title>
        <authorList>
            <consortium name="International Wheat Genome Sequencing Consortium,"/>
            <person name="Marcussen T."/>
            <person name="Sandve S.R."/>
            <person name="Heier L."/>
            <person name="Spannagl M."/>
            <person name="Pfeifer M."/>
            <person name="Jakobsen K.S."/>
            <person name="Wulff B.B."/>
            <person name="Steuernagel B."/>
            <person name="Mayer K.F."/>
            <person name="Olsen O.A."/>
        </authorList>
    </citation>
    <scope>NUCLEOTIDE SEQUENCE [LARGE SCALE GENOMIC DNA]</scope>
    <source>
        <strain evidence="3">cv. AL8/78</strain>
    </source>
</reference>
<name>A0A453KKQ0_AEGTS</name>
<protein>
    <recommendedName>
        <fullName evidence="1">Sugar phosphate transporter domain-containing protein</fullName>
    </recommendedName>
</protein>